<dbReference type="PANTHER" id="PTHR11474:SF76">
    <property type="entry name" value="SHKT DOMAIN-CONTAINING PROTEIN"/>
    <property type="match status" value="1"/>
</dbReference>
<evidence type="ECO:0000259" key="9">
    <source>
        <dbReference type="PROSITE" id="PS00498"/>
    </source>
</evidence>
<feature type="domain" description="Tyrosinase copper-binding" evidence="9">
    <location>
        <begin position="271"/>
        <end position="282"/>
    </location>
</feature>
<dbReference type="PROSITE" id="PS00497">
    <property type="entry name" value="TYROSINASE_1"/>
    <property type="match status" value="1"/>
</dbReference>
<comment type="similarity">
    <text evidence="1">Belongs to the tyrosinase family.</text>
</comment>
<organism evidence="10 11">
    <name type="scientific">Microdochium trichocladiopsis</name>
    <dbReference type="NCBI Taxonomy" id="1682393"/>
    <lineage>
        <taxon>Eukaryota</taxon>
        <taxon>Fungi</taxon>
        <taxon>Dikarya</taxon>
        <taxon>Ascomycota</taxon>
        <taxon>Pezizomycotina</taxon>
        <taxon>Sordariomycetes</taxon>
        <taxon>Xylariomycetidae</taxon>
        <taxon>Xylariales</taxon>
        <taxon>Microdochiaceae</taxon>
        <taxon>Microdochium</taxon>
    </lineage>
</organism>
<dbReference type="PRINTS" id="PR00092">
    <property type="entry name" value="TYROSINASE"/>
</dbReference>
<dbReference type="EMBL" id="JAGTJQ010000014">
    <property type="protein sequence ID" value="KAH7012547.1"/>
    <property type="molecule type" value="Genomic_DNA"/>
</dbReference>
<dbReference type="SUPFAM" id="SSF48056">
    <property type="entry name" value="Di-copper centre-containing domain"/>
    <property type="match status" value="1"/>
</dbReference>
<keyword evidence="4" id="KW-0186">Copper</keyword>
<dbReference type="GO" id="GO:0046872">
    <property type="term" value="F:metal ion binding"/>
    <property type="evidence" value="ECO:0007669"/>
    <property type="project" value="UniProtKB-KW"/>
</dbReference>
<gene>
    <name evidence="10" type="ORF">B0I36DRAFT_399102</name>
</gene>
<evidence type="ECO:0000256" key="6">
    <source>
        <dbReference type="ARBA" id="ARBA00048233"/>
    </source>
</evidence>
<evidence type="ECO:0000256" key="2">
    <source>
        <dbReference type="ARBA" id="ARBA00011906"/>
    </source>
</evidence>
<dbReference type="OrthoDB" id="6132182at2759"/>
<keyword evidence="5" id="KW-0470">Melanin biosynthesis</keyword>
<keyword evidence="3" id="KW-0479">Metal-binding</keyword>
<evidence type="ECO:0000313" key="10">
    <source>
        <dbReference type="EMBL" id="KAH7012547.1"/>
    </source>
</evidence>
<evidence type="ECO:0000256" key="7">
    <source>
        <dbReference type="ARBA" id="ARBA00048881"/>
    </source>
</evidence>
<accession>A0A9P9BHZ3</accession>
<evidence type="ECO:0000256" key="1">
    <source>
        <dbReference type="ARBA" id="ARBA00009928"/>
    </source>
</evidence>
<dbReference type="GO" id="GO:0042438">
    <property type="term" value="P:melanin biosynthetic process"/>
    <property type="evidence" value="ECO:0007669"/>
    <property type="project" value="UniProtKB-KW"/>
</dbReference>
<dbReference type="PROSITE" id="PS00498">
    <property type="entry name" value="TYROSINASE_2"/>
    <property type="match status" value="1"/>
</dbReference>
<dbReference type="GeneID" id="70191177"/>
<sequence>MGGLRIRKNIRDLKPTEMDNLIRAFHHIMNVLPVTDNNSYWKLAGYHGVPAPFYCYHGVVLFPTWHRAYLLQLENALRSAPGCGNDVTMPYWDEIAAINQTEGLPKIFTTKEYRYSYGKGSIPNPLFSYKFGAGVDDRGDMEHGVNDPSRYSKHKGYSTVRYPYSGLVGLAEDRERTVKHNSDVDGKGDTHAVDAPNYTVFSNTTSADAYNETHKDSQAEPTAVSLEAPHNAIHMAVGGWEVPGRSEKEGTPNVYPDANGDMGENETAAFDPLFWFHHAWTDRTFWEWQMLHGATDRLEFVKGDPGTKNPVEGQPDLTVDSPLTPFKYGLGTRNERAMTTKDVVNIKTLGYDYAGLDRPRAALPPKDEGFKLSVMGINRAVIPGGFMVTLWSLDTNGQERLLHIELFLGRWKKEACDNCMNHLMANTFLQLPKMPTADDLSRAGGGSGGSGEGGIVLPTFYAKMHTRDAPGGKKLDIGVGISCLSRELRAFGDMAVRGFGL</sequence>
<evidence type="ECO:0000313" key="11">
    <source>
        <dbReference type="Proteomes" id="UP000756346"/>
    </source>
</evidence>
<proteinExistence type="inferred from homology"/>
<dbReference type="InterPro" id="IPR050316">
    <property type="entry name" value="Tyrosinase/Hemocyanin"/>
</dbReference>
<protein>
    <recommendedName>
        <fullName evidence="2">tyrosinase</fullName>
        <ecNumber evidence="2">1.14.18.1</ecNumber>
    </recommendedName>
</protein>
<dbReference type="EC" id="1.14.18.1" evidence="2"/>
<dbReference type="Proteomes" id="UP000756346">
    <property type="component" value="Unassembled WGS sequence"/>
</dbReference>
<dbReference type="InterPro" id="IPR002227">
    <property type="entry name" value="Tyrosinase_Cu-bd"/>
</dbReference>
<evidence type="ECO:0000256" key="4">
    <source>
        <dbReference type="ARBA" id="ARBA00023008"/>
    </source>
</evidence>
<dbReference type="PANTHER" id="PTHR11474">
    <property type="entry name" value="TYROSINASE FAMILY MEMBER"/>
    <property type="match status" value="1"/>
</dbReference>
<evidence type="ECO:0000259" key="8">
    <source>
        <dbReference type="PROSITE" id="PS00497"/>
    </source>
</evidence>
<name>A0A9P9BHZ3_9PEZI</name>
<comment type="caution">
    <text evidence="10">The sequence shown here is derived from an EMBL/GenBank/DDBJ whole genome shotgun (WGS) entry which is preliminary data.</text>
</comment>
<evidence type="ECO:0000256" key="5">
    <source>
        <dbReference type="ARBA" id="ARBA00023101"/>
    </source>
</evidence>
<reference evidence="10" key="1">
    <citation type="journal article" date="2021" name="Nat. Commun.">
        <title>Genetic determinants of endophytism in the Arabidopsis root mycobiome.</title>
        <authorList>
            <person name="Mesny F."/>
            <person name="Miyauchi S."/>
            <person name="Thiergart T."/>
            <person name="Pickel B."/>
            <person name="Atanasova L."/>
            <person name="Karlsson M."/>
            <person name="Huettel B."/>
            <person name="Barry K.W."/>
            <person name="Haridas S."/>
            <person name="Chen C."/>
            <person name="Bauer D."/>
            <person name="Andreopoulos W."/>
            <person name="Pangilinan J."/>
            <person name="LaButti K."/>
            <person name="Riley R."/>
            <person name="Lipzen A."/>
            <person name="Clum A."/>
            <person name="Drula E."/>
            <person name="Henrissat B."/>
            <person name="Kohler A."/>
            <person name="Grigoriev I.V."/>
            <person name="Martin F.M."/>
            <person name="Hacquard S."/>
        </authorList>
    </citation>
    <scope>NUCLEOTIDE SEQUENCE</scope>
    <source>
        <strain evidence="10">MPI-CAGE-CH-0230</strain>
    </source>
</reference>
<dbReference type="InterPro" id="IPR008922">
    <property type="entry name" value="Di-copper_centre_dom_sf"/>
</dbReference>
<dbReference type="RefSeq" id="XP_046004812.1">
    <property type="nucleotide sequence ID" value="XM_046161631.1"/>
</dbReference>
<dbReference type="Gene3D" id="1.10.1280.10">
    <property type="entry name" value="Di-copper center containing domain from catechol oxidase"/>
    <property type="match status" value="2"/>
</dbReference>
<dbReference type="GO" id="GO:0004503">
    <property type="term" value="F:tyrosinase activity"/>
    <property type="evidence" value="ECO:0007669"/>
    <property type="project" value="UniProtKB-EC"/>
</dbReference>
<dbReference type="AlphaFoldDB" id="A0A9P9BHZ3"/>
<dbReference type="Pfam" id="PF00264">
    <property type="entry name" value="Tyrosinase"/>
    <property type="match status" value="1"/>
</dbReference>
<feature type="domain" description="Tyrosinase copper-binding" evidence="8">
    <location>
        <begin position="57"/>
        <end position="74"/>
    </location>
</feature>
<keyword evidence="11" id="KW-1185">Reference proteome</keyword>
<comment type="catalytic activity">
    <reaction evidence="7">
        <text>L-tyrosine + O2 = L-dopaquinone + H2O</text>
        <dbReference type="Rhea" id="RHEA:18117"/>
        <dbReference type="ChEBI" id="CHEBI:15377"/>
        <dbReference type="ChEBI" id="CHEBI:15379"/>
        <dbReference type="ChEBI" id="CHEBI:57924"/>
        <dbReference type="ChEBI" id="CHEBI:58315"/>
        <dbReference type="EC" id="1.14.18.1"/>
    </reaction>
</comment>
<comment type="catalytic activity">
    <reaction evidence="6">
        <text>2 L-dopa + O2 = 2 L-dopaquinone + 2 H2O</text>
        <dbReference type="Rhea" id="RHEA:34287"/>
        <dbReference type="ChEBI" id="CHEBI:15377"/>
        <dbReference type="ChEBI" id="CHEBI:15379"/>
        <dbReference type="ChEBI" id="CHEBI:57504"/>
        <dbReference type="ChEBI" id="CHEBI:57924"/>
        <dbReference type="EC" id="1.14.18.1"/>
    </reaction>
</comment>
<evidence type="ECO:0000256" key="3">
    <source>
        <dbReference type="ARBA" id="ARBA00022723"/>
    </source>
</evidence>